<proteinExistence type="predicted"/>
<dbReference type="Pfam" id="PF13712">
    <property type="entry name" value="Glyco_tranf_2_5"/>
    <property type="match status" value="1"/>
</dbReference>
<organism evidence="2 3">
    <name type="scientific">Limosilactobacillus oris DSM 4864</name>
    <dbReference type="NCBI Taxonomy" id="1423779"/>
    <lineage>
        <taxon>Bacteria</taxon>
        <taxon>Bacillati</taxon>
        <taxon>Bacillota</taxon>
        <taxon>Bacilli</taxon>
        <taxon>Lactobacillales</taxon>
        <taxon>Lactobacillaceae</taxon>
        <taxon>Limosilactobacillus</taxon>
    </lineage>
</organism>
<dbReference type="InterPro" id="IPR029044">
    <property type="entry name" value="Nucleotide-diphossugar_trans"/>
</dbReference>
<evidence type="ECO:0000313" key="2">
    <source>
        <dbReference type="EMBL" id="KRM15437.1"/>
    </source>
</evidence>
<dbReference type="EMBL" id="AZGE01000011">
    <property type="protein sequence ID" value="KRM15437.1"/>
    <property type="molecule type" value="Genomic_DNA"/>
</dbReference>
<dbReference type="Gene3D" id="3.90.550.10">
    <property type="entry name" value="Spore Coat Polysaccharide Biosynthesis Protein SpsA, Chain A"/>
    <property type="match status" value="1"/>
</dbReference>
<comment type="caution">
    <text evidence="2">The sequence shown here is derived from an EMBL/GenBank/DDBJ whole genome shotgun (WGS) entry which is preliminary data.</text>
</comment>
<dbReference type="RefSeq" id="WP_056984473.1">
    <property type="nucleotide sequence ID" value="NZ_AZGE01000011.1"/>
</dbReference>
<evidence type="ECO:0000313" key="3">
    <source>
        <dbReference type="Proteomes" id="UP000050973"/>
    </source>
</evidence>
<gene>
    <name evidence="2" type="ORF">FC49_GL000358</name>
</gene>
<sequence length="268" mass="31086">MEQQKPDFSLITIVNKEPVYKEFKQNLQTQQDIDYELIKIQNDHHQYESARAAYNAAVKKSTGRHLIFLHPDIRFTDKESLHDIVNQALGLPNRGIVGIAGVPANVGAYHILTTMRQGTVPQKVGDAIQKPTPVQTVDECFFIMDRHTWEQQPFSDIKGWHLYAVEECLRAEIAGKTNYVVPARVCHVSDGVSENWNYVQAGRQIVERYGAEFPVINTTVYKWNTRGLRKHYMPLFHYLDHQAERKLRTSPWLHDTAKRIKHLFVKPW</sequence>
<dbReference type="SUPFAM" id="SSF53448">
    <property type="entry name" value="Nucleotide-diphospho-sugar transferases"/>
    <property type="match status" value="1"/>
</dbReference>
<reference evidence="2 3" key="1">
    <citation type="journal article" date="2015" name="Genome Announc.">
        <title>Expanding the biotechnology potential of lactobacilli through comparative genomics of 213 strains and associated genera.</title>
        <authorList>
            <person name="Sun Z."/>
            <person name="Harris H.M."/>
            <person name="McCann A."/>
            <person name="Guo C."/>
            <person name="Argimon S."/>
            <person name="Zhang W."/>
            <person name="Yang X."/>
            <person name="Jeffery I.B."/>
            <person name="Cooney J.C."/>
            <person name="Kagawa T.F."/>
            <person name="Liu W."/>
            <person name="Song Y."/>
            <person name="Salvetti E."/>
            <person name="Wrobel A."/>
            <person name="Rasinkangas P."/>
            <person name="Parkhill J."/>
            <person name="Rea M.C."/>
            <person name="O'Sullivan O."/>
            <person name="Ritari J."/>
            <person name="Douillard F.P."/>
            <person name="Paul Ross R."/>
            <person name="Yang R."/>
            <person name="Briner A.E."/>
            <person name="Felis G.E."/>
            <person name="de Vos W.M."/>
            <person name="Barrangou R."/>
            <person name="Klaenhammer T.R."/>
            <person name="Caufield P.W."/>
            <person name="Cui Y."/>
            <person name="Zhang H."/>
            <person name="O'Toole P.W."/>
        </authorList>
    </citation>
    <scope>NUCLEOTIDE SEQUENCE [LARGE SCALE GENOMIC DNA]</scope>
    <source>
        <strain evidence="2 3">DSM 4864</strain>
    </source>
</reference>
<dbReference type="AlphaFoldDB" id="A0A0R1WCT7"/>
<name>A0A0R1WCT7_9LACO</name>
<dbReference type="Proteomes" id="UP000050973">
    <property type="component" value="Unassembled WGS sequence"/>
</dbReference>
<dbReference type="PATRIC" id="fig|1423779.3.peg.364"/>
<feature type="domain" description="Streptomycin biosynthesis protein StrF" evidence="1">
    <location>
        <begin position="10"/>
        <end position="183"/>
    </location>
</feature>
<protein>
    <recommendedName>
        <fullName evidence="1">Streptomycin biosynthesis protein StrF domain-containing protein</fullName>
    </recommendedName>
</protein>
<evidence type="ECO:0000259" key="1">
    <source>
        <dbReference type="Pfam" id="PF13712"/>
    </source>
</evidence>
<accession>A0A0R1WCT7</accession>
<dbReference type="InterPro" id="IPR059123">
    <property type="entry name" value="StrF_dom"/>
</dbReference>